<evidence type="ECO:0000256" key="4">
    <source>
        <dbReference type="ARBA" id="ARBA00022958"/>
    </source>
</evidence>
<dbReference type="SUPFAM" id="SSF116878">
    <property type="entry name" value="TrmE connector domain"/>
    <property type="match status" value="1"/>
</dbReference>
<keyword evidence="6" id="KW-0378">Hydrolase</keyword>
<dbReference type="InterPro" id="IPR005225">
    <property type="entry name" value="Small_GTP-bd"/>
</dbReference>
<dbReference type="GO" id="GO:0005525">
    <property type="term" value="F:GTP binding"/>
    <property type="evidence" value="ECO:0007669"/>
    <property type="project" value="UniProtKB-UniRule"/>
</dbReference>
<dbReference type="InterPro" id="IPR027417">
    <property type="entry name" value="P-loop_NTPase"/>
</dbReference>
<dbReference type="NCBIfam" id="TIGR00231">
    <property type="entry name" value="small_GTP"/>
    <property type="match status" value="1"/>
</dbReference>
<accession>A0A1H2QYU0</accession>
<comment type="function">
    <text evidence="6">Exhibits a very high intrinsic GTPase hydrolysis rate. Involved in the addition of a carboxymethylaminomethyl (cmnm) group at the wobble position (U34) of certain tRNAs, forming tRNA-cmnm(5)s(2)U34.</text>
</comment>
<dbReference type="Gene3D" id="1.20.120.430">
    <property type="entry name" value="tRNA modification GTPase MnmE domain 2"/>
    <property type="match status" value="1"/>
</dbReference>
<dbReference type="GO" id="GO:0046872">
    <property type="term" value="F:metal ion binding"/>
    <property type="evidence" value="ECO:0007669"/>
    <property type="project" value="UniProtKB-KW"/>
</dbReference>
<dbReference type="CDD" id="cd14858">
    <property type="entry name" value="TrmE_N"/>
    <property type="match status" value="1"/>
</dbReference>
<gene>
    <name evidence="6" type="primary">mnmE</name>
    <name evidence="6" type="synonym">trmE</name>
    <name evidence="8" type="ORF">SAMN04488238_101143</name>
</gene>
<dbReference type="Gene3D" id="3.40.50.300">
    <property type="entry name" value="P-loop containing nucleotide triphosphate hydrolases"/>
    <property type="match status" value="1"/>
</dbReference>
<dbReference type="Proteomes" id="UP000198539">
    <property type="component" value="Unassembled WGS sequence"/>
</dbReference>
<keyword evidence="4 6" id="KW-0630">Potassium</keyword>
<dbReference type="InterPro" id="IPR031168">
    <property type="entry name" value="G_TrmE"/>
</dbReference>
<comment type="caution">
    <text evidence="6">Lacks conserved residue(s) required for the propagation of feature annotation.</text>
</comment>
<dbReference type="Pfam" id="PF12631">
    <property type="entry name" value="MnmE_helical"/>
    <property type="match status" value="1"/>
</dbReference>
<dbReference type="PROSITE" id="PS51709">
    <property type="entry name" value="G_TRME"/>
    <property type="match status" value="1"/>
</dbReference>
<dbReference type="GO" id="GO:0005737">
    <property type="term" value="C:cytoplasm"/>
    <property type="evidence" value="ECO:0007669"/>
    <property type="project" value="UniProtKB-SubCell"/>
</dbReference>
<protein>
    <recommendedName>
        <fullName evidence="6">tRNA modification GTPase MnmE</fullName>
        <ecNumber evidence="6">3.6.-.-</ecNumber>
    </recommendedName>
</protein>
<dbReference type="HAMAP" id="MF_00379">
    <property type="entry name" value="GTPase_MnmE"/>
    <property type="match status" value="1"/>
</dbReference>
<keyword evidence="3 6" id="KW-0547">Nucleotide-binding</keyword>
<feature type="binding site" evidence="6">
    <location>
        <position position="224"/>
    </location>
    <ligand>
        <name>K(+)</name>
        <dbReference type="ChEBI" id="CHEBI:29103"/>
    </ligand>
</feature>
<dbReference type="Pfam" id="PF10396">
    <property type="entry name" value="TrmE_N"/>
    <property type="match status" value="1"/>
</dbReference>
<feature type="binding site" evidence="6">
    <location>
        <begin position="243"/>
        <end position="249"/>
    </location>
    <ligand>
        <name>GTP</name>
        <dbReference type="ChEBI" id="CHEBI:37565"/>
    </ligand>
</feature>
<feature type="binding site" evidence="6">
    <location>
        <position position="243"/>
    </location>
    <ligand>
        <name>K(+)</name>
        <dbReference type="ChEBI" id="CHEBI:29103"/>
    </ligand>
</feature>
<feature type="binding site" evidence="6">
    <location>
        <position position="249"/>
    </location>
    <ligand>
        <name>Mg(2+)</name>
        <dbReference type="ChEBI" id="CHEBI:18420"/>
    </ligand>
</feature>
<feature type="domain" description="TrmE-type G" evidence="7">
    <location>
        <begin position="214"/>
        <end position="353"/>
    </location>
</feature>
<evidence type="ECO:0000313" key="8">
    <source>
        <dbReference type="EMBL" id="SDW12281.1"/>
    </source>
</evidence>
<evidence type="ECO:0000256" key="6">
    <source>
        <dbReference type="HAMAP-Rule" id="MF_00379"/>
    </source>
</evidence>
<evidence type="ECO:0000256" key="3">
    <source>
        <dbReference type="ARBA" id="ARBA00022741"/>
    </source>
</evidence>
<dbReference type="RefSeq" id="WP_092884389.1">
    <property type="nucleotide sequence ID" value="NZ_CP061498.1"/>
</dbReference>
<dbReference type="GO" id="GO:0030488">
    <property type="term" value="P:tRNA methylation"/>
    <property type="evidence" value="ECO:0007669"/>
    <property type="project" value="TreeGrafter"/>
</dbReference>
<dbReference type="OrthoDB" id="9805918at2"/>
<feature type="binding site" evidence="6">
    <location>
        <position position="245"/>
    </location>
    <ligand>
        <name>K(+)</name>
        <dbReference type="ChEBI" id="CHEBI:29103"/>
    </ligand>
</feature>
<dbReference type="CDD" id="cd04164">
    <property type="entry name" value="trmE"/>
    <property type="match status" value="1"/>
</dbReference>
<dbReference type="Pfam" id="PF01926">
    <property type="entry name" value="MMR_HSR1"/>
    <property type="match status" value="1"/>
</dbReference>
<reference evidence="8 9" key="1">
    <citation type="submission" date="2016-10" db="EMBL/GenBank/DDBJ databases">
        <authorList>
            <person name="de Groot N.N."/>
        </authorList>
    </citation>
    <scope>NUCLEOTIDE SEQUENCE [LARGE SCALE GENOMIC DNA]</scope>
    <source>
        <strain evidence="8 9">CGMCC 1.8894</strain>
    </source>
</reference>
<keyword evidence="2 6" id="KW-0819">tRNA processing</keyword>
<dbReference type="EC" id="3.6.-.-" evidence="6"/>
<feature type="binding site" evidence="6">
    <location>
        <begin position="268"/>
        <end position="271"/>
    </location>
    <ligand>
        <name>GTP</name>
        <dbReference type="ChEBI" id="CHEBI:37565"/>
    </ligand>
</feature>
<keyword evidence="9" id="KW-1185">Reference proteome</keyword>
<dbReference type="InterPro" id="IPR018948">
    <property type="entry name" value="GTP-bd_TrmE_N"/>
</dbReference>
<dbReference type="STRING" id="564137.SAMN04488238_101143"/>
<dbReference type="Gene3D" id="3.30.1360.120">
    <property type="entry name" value="Probable tRNA modification gtpase trme, domain 1"/>
    <property type="match status" value="1"/>
</dbReference>
<sequence>MDTIYAVASGGSVAGVCIVRVSGPRAKQVALKLMPGKKLPPRSPVVRRLFDSGGELIDIALVVFFERGRSFTGQETVELNIHGSPAIISKLLSEIGKFPGTRAAQAGEFTRLALEYGNLDLTQVEGLGQLLVAETEEQRRQAMRVFDRGIGKLVDNWRKSLIKAASTLEVAIDFSDEDIDLDWAEMFHAPLRMVLDEINAEIEGQQVRKSVSSGFEVALVGATNVGKSTLLNALAGREVAITSSIAGTTRDVIEVRMNLGGYLVSFLDTAGLRETEDDIEKIGMSAGRRRAENADLRVVLLENPGDSAPTVLDTDDIVLVGKMDRWPNMVGGVSGQTGQGVSQLVERITKILSGRVHGQGVIVSDRQAAALSDAAKVLKNVVNVPVSEPELVAMDVALVIDSLDCLIGRVDVEDYLDEVFSSFCIGK</sequence>
<dbReference type="GO" id="GO:0003924">
    <property type="term" value="F:GTPase activity"/>
    <property type="evidence" value="ECO:0007669"/>
    <property type="project" value="UniProtKB-UniRule"/>
</dbReference>
<dbReference type="InterPro" id="IPR025867">
    <property type="entry name" value="MnmE_helical"/>
</dbReference>
<keyword evidence="5 6" id="KW-0342">GTP-binding</keyword>
<evidence type="ECO:0000256" key="1">
    <source>
        <dbReference type="ARBA" id="ARBA00011043"/>
    </source>
</evidence>
<feature type="binding site" evidence="6">
    <location>
        <position position="228"/>
    </location>
    <ligand>
        <name>Mg(2+)</name>
        <dbReference type="ChEBI" id="CHEBI:18420"/>
    </ligand>
</feature>
<comment type="subcellular location">
    <subcellularLocation>
        <location evidence="6">Cytoplasm</location>
    </subcellularLocation>
</comment>
<dbReference type="InterPro" id="IPR004520">
    <property type="entry name" value="GTPase_MnmE"/>
</dbReference>
<keyword evidence="6" id="KW-0479">Metal-binding</keyword>
<dbReference type="AlphaFoldDB" id="A0A1H2QYU0"/>
<dbReference type="PANTHER" id="PTHR42714:SF2">
    <property type="entry name" value="TRNA MODIFICATION GTPASE GTPBP3, MITOCHONDRIAL"/>
    <property type="match status" value="1"/>
</dbReference>
<dbReference type="InterPro" id="IPR027266">
    <property type="entry name" value="TrmE/GcvT-like"/>
</dbReference>
<dbReference type="InterPro" id="IPR006073">
    <property type="entry name" value="GTP-bd"/>
</dbReference>
<proteinExistence type="inferred from homology"/>
<dbReference type="NCBIfam" id="NF003661">
    <property type="entry name" value="PRK05291.1-3"/>
    <property type="match status" value="1"/>
</dbReference>
<dbReference type="SUPFAM" id="SSF52540">
    <property type="entry name" value="P-loop containing nucleoside triphosphate hydrolases"/>
    <property type="match status" value="1"/>
</dbReference>
<dbReference type="InterPro" id="IPR027368">
    <property type="entry name" value="MnmE_dom2"/>
</dbReference>
<dbReference type="PANTHER" id="PTHR42714">
    <property type="entry name" value="TRNA MODIFICATION GTPASE GTPBP3"/>
    <property type="match status" value="1"/>
</dbReference>
<keyword evidence="6" id="KW-0460">Magnesium</keyword>
<evidence type="ECO:0000256" key="5">
    <source>
        <dbReference type="ARBA" id="ARBA00023134"/>
    </source>
</evidence>
<comment type="subunit">
    <text evidence="6">Homodimer. Heterotetramer of two MnmE and two MnmG subunits.</text>
</comment>
<comment type="cofactor">
    <cofactor evidence="6">
        <name>K(+)</name>
        <dbReference type="ChEBI" id="CHEBI:29103"/>
    </cofactor>
    <text evidence="6">Binds 1 potassium ion per subunit.</text>
</comment>
<organism evidence="8 9">
    <name type="scientific">Roseicitreum antarcticum</name>
    <dbReference type="NCBI Taxonomy" id="564137"/>
    <lineage>
        <taxon>Bacteria</taxon>
        <taxon>Pseudomonadati</taxon>
        <taxon>Pseudomonadota</taxon>
        <taxon>Alphaproteobacteria</taxon>
        <taxon>Rhodobacterales</taxon>
        <taxon>Paracoccaceae</taxon>
        <taxon>Roseicitreum</taxon>
    </lineage>
</organism>
<name>A0A1H2QYU0_9RHOB</name>
<evidence type="ECO:0000256" key="2">
    <source>
        <dbReference type="ARBA" id="ARBA00022694"/>
    </source>
</evidence>
<keyword evidence="6" id="KW-0963">Cytoplasm</keyword>
<feature type="binding site" evidence="6">
    <location>
        <begin position="224"/>
        <end position="229"/>
    </location>
    <ligand>
        <name>GTP</name>
        <dbReference type="ChEBI" id="CHEBI:37565"/>
    </ligand>
</feature>
<dbReference type="EMBL" id="FNOM01000001">
    <property type="protein sequence ID" value="SDW12281.1"/>
    <property type="molecule type" value="Genomic_DNA"/>
</dbReference>
<feature type="binding site" evidence="6">
    <location>
        <position position="248"/>
    </location>
    <ligand>
        <name>K(+)</name>
        <dbReference type="ChEBI" id="CHEBI:29103"/>
    </ligand>
</feature>
<evidence type="ECO:0000259" key="7">
    <source>
        <dbReference type="PROSITE" id="PS51709"/>
    </source>
</evidence>
<comment type="similarity">
    <text evidence="1 6">Belongs to the TRAFAC class TrmE-Era-EngA-EngB-Septin-like GTPase superfamily. TrmE GTPase family.</text>
</comment>
<evidence type="ECO:0000313" key="9">
    <source>
        <dbReference type="Proteomes" id="UP000198539"/>
    </source>
</evidence>
<dbReference type="GO" id="GO:0002098">
    <property type="term" value="P:tRNA wobble uridine modification"/>
    <property type="evidence" value="ECO:0007669"/>
    <property type="project" value="TreeGrafter"/>
</dbReference>